<evidence type="ECO:0000313" key="7">
    <source>
        <dbReference type="EMBL" id="RDW16322.1"/>
    </source>
</evidence>
<sequence>MYKPLFMQLLRLIIVIAIVICGYFLIKYAFLYLYPLFIAMFLAFLLHPIVHFFESIIRIPRAFATFFTIIFISLFLFGAVYFIVVEIYHGTAFLAEKLPAYFEAILLYLEALFNQTIIPIYERILSFFQTLDASQQIAIEQNVNKLAAEFASSGAALLQDLLTSIPSLLSFFPNSITVFIFTILATFLITNDWERLKLGSKSILPPVANTSTKRILTHLKESLFGFIKAQFILVMTTSGLILIGLLILGVEHAVTISLLAAFVDIIPFIGTGMIFIPWMLYLFLTANYSLTIGITIIYMVTIVFRQLIEPKVLSSNMGIHPLVALLGYFITLQLWGVAGFLVAPLILIILHAFYHAGVFHSIGAFIKGSA</sequence>
<evidence type="ECO:0000256" key="1">
    <source>
        <dbReference type="ARBA" id="ARBA00004141"/>
    </source>
</evidence>
<dbReference type="GO" id="GO:0016020">
    <property type="term" value="C:membrane"/>
    <property type="evidence" value="ECO:0007669"/>
    <property type="project" value="UniProtKB-SubCell"/>
</dbReference>
<feature type="transmembrane region" description="Helical" evidence="6">
    <location>
        <begin position="328"/>
        <end position="354"/>
    </location>
</feature>
<evidence type="ECO:0000256" key="4">
    <source>
        <dbReference type="ARBA" id="ARBA00022989"/>
    </source>
</evidence>
<feature type="transmembrane region" description="Helical" evidence="6">
    <location>
        <begin position="32"/>
        <end position="50"/>
    </location>
</feature>
<feature type="transmembrane region" description="Helical" evidence="6">
    <location>
        <begin position="62"/>
        <end position="84"/>
    </location>
</feature>
<comment type="subcellular location">
    <subcellularLocation>
        <location evidence="1">Membrane</location>
        <topology evidence="1">Multi-pass membrane protein</topology>
    </subcellularLocation>
</comment>
<keyword evidence="8" id="KW-1185">Reference proteome</keyword>
<reference evidence="8" key="1">
    <citation type="submission" date="2017-11" db="EMBL/GenBank/DDBJ databases">
        <authorList>
            <person name="Zhu W."/>
        </authorList>
    </citation>
    <scope>NUCLEOTIDE SEQUENCE [LARGE SCALE GENOMIC DNA]</scope>
    <source>
        <strain evidence="8">CAU 1183</strain>
    </source>
</reference>
<proteinExistence type="inferred from homology"/>
<evidence type="ECO:0000256" key="6">
    <source>
        <dbReference type="SAM" id="Phobius"/>
    </source>
</evidence>
<dbReference type="AlphaFoldDB" id="A0A3D8PKY5"/>
<feature type="transmembrane region" description="Helical" evidence="6">
    <location>
        <begin position="223"/>
        <end position="248"/>
    </location>
</feature>
<evidence type="ECO:0000256" key="5">
    <source>
        <dbReference type="ARBA" id="ARBA00023136"/>
    </source>
</evidence>
<dbReference type="Proteomes" id="UP000257143">
    <property type="component" value="Unassembled WGS sequence"/>
</dbReference>
<evidence type="ECO:0000256" key="3">
    <source>
        <dbReference type="ARBA" id="ARBA00022692"/>
    </source>
</evidence>
<dbReference type="EMBL" id="PIOC01000027">
    <property type="protein sequence ID" value="RDW16322.1"/>
    <property type="molecule type" value="Genomic_DNA"/>
</dbReference>
<keyword evidence="5 6" id="KW-0472">Membrane</keyword>
<feature type="transmembrane region" description="Helical" evidence="6">
    <location>
        <begin position="288"/>
        <end position="308"/>
    </location>
</feature>
<dbReference type="PANTHER" id="PTHR21716">
    <property type="entry name" value="TRANSMEMBRANE PROTEIN"/>
    <property type="match status" value="1"/>
</dbReference>
<dbReference type="OrthoDB" id="9774361at2"/>
<keyword evidence="4 6" id="KW-1133">Transmembrane helix</keyword>
<comment type="caution">
    <text evidence="7">The sequence shown here is derived from an EMBL/GenBank/DDBJ whole genome shotgun (WGS) entry which is preliminary data.</text>
</comment>
<gene>
    <name evidence="7" type="primary">ytvI</name>
    <name evidence="7" type="ORF">CWR48_16890</name>
</gene>
<evidence type="ECO:0000313" key="8">
    <source>
        <dbReference type="Proteomes" id="UP000257143"/>
    </source>
</evidence>
<name>A0A3D8PKY5_9BACI</name>
<dbReference type="Pfam" id="PF01594">
    <property type="entry name" value="AI-2E_transport"/>
    <property type="match status" value="1"/>
</dbReference>
<evidence type="ECO:0000256" key="2">
    <source>
        <dbReference type="ARBA" id="ARBA00009773"/>
    </source>
</evidence>
<comment type="similarity">
    <text evidence="2">Belongs to the autoinducer-2 exporter (AI-2E) (TC 2.A.86) family.</text>
</comment>
<dbReference type="RefSeq" id="WP_115774508.1">
    <property type="nucleotide sequence ID" value="NZ_PIOC01000027.1"/>
</dbReference>
<dbReference type="InterPro" id="IPR002549">
    <property type="entry name" value="AI-2E-like"/>
</dbReference>
<feature type="transmembrane region" description="Helical" evidence="6">
    <location>
        <begin position="254"/>
        <end position="276"/>
    </location>
</feature>
<keyword evidence="3 6" id="KW-0812">Transmembrane</keyword>
<feature type="transmembrane region" description="Helical" evidence="6">
    <location>
        <begin position="9"/>
        <end position="26"/>
    </location>
</feature>
<dbReference type="GO" id="GO:0055085">
    <property type="term" value="P:transmembrane transport"/>
    <property type="evidence" value="ECO:0007669"/>
    <property type="project" value="TreeGrafter"/>
</dbReference>
<dbReference type="PANTHER" id="PTHR21716:SF68">
    <property type="entry name" value="TRANSPORT PROTEIN YTVI-RELATED"/>
    <property type="match status" value="1"/>
</dbReference>
<protein>
    <submittedName>
        <fullName evidence="7">Sporulation integral membrane protein YtvI</fullName>
    </submittedName>
</protein>
<dbReference type="NCBIfam" id="TIGR02872">
    <property type="entry name" value="spore_ytvI"/>
    <property type="match status" value="1"/>
</dbReference>
<organism evidence="7 8">
    <name type="scientific">Oceanobacillus arenosus</name>
    <dbReference type="NCBI Taxonomy" id="1229153"/>
    <lineage>
        <taxon>Bacteria</taxon>
        <taxon>Bacillati</taxon>
        <taxon>Bacillota</taxon>
        <taxon>Bacilli</taxon>
        <taxon>Bacillales</taxon>
        <taxon>Bacillaceae</taxon>
        <taxon>Oceanobacillus</taxon>
    </lineage>
</organism>
<dbReference type="InterPro" id="IPR014227">
    <property type="entry name" value="YtvI-like"/>
</dbReference>
<feature type="transmembrane region" description="Helical" evidence="6">
    <location>
        <begin position="171"/>
        <end position="190"/>
    </location>
</feature>
<accession>A0A3D8PKY5</accession>